<evidence type="ECO:0000256" key="1">
    <source>
        <dbReference type="ARBA" id="ARBA00005077"/>
    </source>
</evidence>
<dbReference type="PRINTS" id="PR00096">
    <property type="entry name" value="GATASE"/>
</dbReference>
<accession>A0A4P6K6A4</accession>
<dbReference type="PANTHER" id="PTHR43418:SF7">
    <property type="entry name" value="CARBAMOYL-PHOSPHATE SYNTHASE SMALL CHAIN"/>
    <property type="match status" value="1"/>
</dbReference>
<feature type="binding site" evidence="8">
    <location>
        <position position="230"/>
    </location>
    <ligand>
        <name>L-glutamine</name>
        <dbReference type="ChEBI" id="CHEBI:58359"/>
    </ligand>
</feature>
<dbReference type="EMBL" id="CP035758">
    <property type="protein sequence ID" value="QBD83450.1"/>
    <property type="molecule type" value="Genomic_DNA"/>
</dbReference>
<feature type="domain" description="Carbamoyl-phosphate synthase small subunit N-terminal" evidence="9">
    <location>
        <begin position="15"/>
        <end position="146"/>
    </location>
</feature>
<dbReference type="GO" id="GO:0004088">
    <property type="term" value="F:carbamoyl-phosphate synthase (glutamine-hydrolyzing) activity"/>
    <property type="evidence" value="ECO:0007669"/>
    <property type="project" value="UniProtKB-UniRule"/>
</dbReference>
<evidence type="ECO:0000256" key="4">
    <source>
        <dbReference type="ARBA" id="ARBA00022741"/>
    </source>
</evidence>
<dbReference type="InterPro" id="IPR029062">
    <property type="entry name" value="Class_I_gatase-like"/>
</dbReference>
<comment type="function">
    <text evidence="8">Small subunit of the glutamine-dependent carbamoyl phosphate synthetase (CPSase). CPSase catalyzes the formation of carbamoyl phosphate from the ammonia moiety of glutamine, carbonate, and phosphate donated by ATP, constituting the first step of 2 biosynthetic pathways, one leading to arginine and/or urea and the other to pyrimidine nucleotides. The small subunit (glutamine amidotransferase) binds and cleaves glutamine to supply the large subunit with the substrate ammonia.</text>
</comment>
<keyword evidence="4 8" id="KW-0547">Nucleotide-binding</keyword>
<dbReference type="PRINTS" id="PR00097">
    <property type="entry name" value="ANTSNTHASEII"/>
</dbReference>
<dbReference type="CDD" id="cd01744">
    <property type="entry name" value="GATase1_CPSase"/>
    <property type="match status" value="1"/>
</dbReference>
<sequence>MQTITDPQLVEDRTIYGTLILEDGTQFEGKSFGYRQAQAGEVVFSTGMVGYPEALTDASFEGQLLVLTYPLIGNYGVPEQALWEDERIHVSGLIVSNYIDTPSHAQSTMTLATWLKQQKVPALEIKDTRRLTQHIRQHGAMLGKIVFEQDIPFYNPDQENQIARVSTKKLVRAGKGNKTIALIDCGAKRNIVRSLLKRNVEVITVPWDYALFAPEQPLHFDGIVISNGPGNPKYATATINTIRTALEHNVPTLGVCMGNQLLTLAAGGDTYKMKFGHRSQNQPCVMNGTQRCYITTQNHGYAVGDIPEGFAPWFSNANDETNEGIKHISKPFMSVQFHPEAAPGPVDTEWVFDYFLEKIR</sequence>
<keyword evidence="8" id="KW-0665">Pyrimidine biosynthesis</keyword>
<dbReference type="SMART" id="SM01097">
    <property type="entry name" value="CPSase_sm_chain"/>
    <property type="match status" value="1"/>
</dbReference>
<dbReference type="GO" id="GO:0044205">
    <property type="term" value="P:'de novo' UMP biosynthetic process"/>
    <property type="evidence" value="ECO:0007669"/>
    <property type="project" value="UniProtKB-UniRule"/>
</dbReference>
<dbReference type="KEGG" id="kbs:EPA93_12420"/>
<dbReference type="Gene3D" id="3.50.30.20">
    <property type="entry name" value="Carbamoyl-phosphate synthase small subunit, N-terminal domain"/>
    <property type="match status" value="1"/>
</dbReference>
<dbReference type="InterPro" id="IPR017926">
    <property type="entry name" value="GATASE"/>
</dbReference>
<evidence type="ECO:0000256" key="8">
    <source>
        <dbReference type="HAMAP-Rule" id="MF_01209"/>
    </source>
</evidence>
<dbReference type="UniPathway" id="UPA00068">
    <property type="reaction ID" value="UER00171"/>
</dbReference>
<feature type="active site" evidence="8">
    <location>
        <position position="338"/>
    </location>
</feature>
<feature type="active site" description="Nucleophile" evidence="8">
    <location>
        <position position="256"/>
    </location>
</feature>
<keyword evidence="11" id="KW-1185">Reference proteome</keyword>
<dbReference type="InterPro" id="IPR035686">
    <property type="entry name" value="CPSase_GATase1"/>
</dbReference>
<organism evidence="10 11">
    <name type="scientific">Ktedonosporobacter rubrisoli</name>
    <dbReference type="NCBI Taxonomy" id="2509675"/>
    <lineage>
        <taxon>Bacteria</taxon>
        <taxon>Bacillati</taxon>
        <taxon>Chloroflexota</taxon>
        <taxon>Ktedonobacteria</taxon>
        <taxon>Ktedonobacterales</taxon>
        <taxon>Ktedonosporobacteraceae</taxon>
        <taxon>Ktedonosporobacter</taxon>
    </lineage>
</organism>
<dbReference type="InterPro" id="IPR050472">
    <property type="entry name" value="Anth_synth/Amidotransfase"/>
</dbReference>
<keyword evidence="8" id="KW-0055">Arginine biosynthesis</keyword>
<dbReference type="InterPro" id="IPR006274">
    <property type="entry name" value="CarbamoylP_synth_ssu"/>
</dbReference>
<feature type="region of interest" description="CPSase" evidence="8">
    <location>
        <begin position="1"/>
        <end position="178"/>
    </location>
</feature>
<comment type="subunit">
    <text evidence="8">Composed of two chains; the small (or glutamine) chain promotes the hydrolysis of glutamine to ammonia, which is used by the large (or ammonia) chain to synthesize carbamoyl phosphate. Tetramer of heterodimers (alpha,beta)4.</text>
</comment>
<dbReference type="GO" id="GO:0006526">
    <property type="term" value="P:L-arginine biosynthetic process"/>
    <property type="evidence" value="ECO:0007669"/>
    <property type="project" value="UniProtKB-UniRule"/>
</dbReference>
<comment type="similarity">
    <text evidence="2 8">Belongs to the CarA family.</text>
</comment>
<evidence type="ECO:0000256" key="6">
    <source>
        <dbReference type="ARBA" id="ARBA00022962"/>
    </source>
</evidence>
<comment type="catalytic activity">
    <reaction evidence="7 8">
        <text>hydrogencarbonate + L-glutamine + 2 ATP + H2O = carbamoyl phosphate + L-glutamate + 2 ADP + phosphate + 2 H(+)</text>
        <dbReference type="Rhea" id="RHEA:18633"/>
        <dbReference type="ChEBI" id="CHEBI:15377"/>
        <dbReference type="ChEBI" id="CHEBI:15378"/>
        <dbReference type="ChEBI" id="CHEBI:17544"/>
        <dbReference type="ChEBI" id="CHEBI:29985"/>
        <dbReference type="ChEBI" id="CHEBI:30616"/>
        <dbReference type="ChEBI" id="CHEBI:43474"/>
        <dbReference type="ChEBI" id="CHEBI:58228"/>
        <dbReference type="ChEBI" id="CHEBI:58359"/>
        <dbReference type="ChEBI" id="CHEBI:456216"/>
        <dbReference type="EC" id="6.3.5.5"/>
    </reaction>
</comment>
<dbReference type="GO" id="GO:0004359">
    <property type="term" value="F:glutaminase activity"/>
    <property type="evidence" value="ECO:0007669"/>
    <property type="project" value="RHEA"/>
</dbReference>
<feature type="binding site" evidence="8">
    <location>
        <position position="257"/>
    </location>
    <ligand>
        <name>L-glutamine</name>
        <dbReference type="ChEBI" id="CHEBI:58359"/>
    </ligand>
</feature>
<feature type="binding site" evidence="8">
    <location>
        <position position="228"/>
    </location>
    <ligand>
        <name>L-glutamine</name>
        <dbReference type="ChEBI" id="CHEBI:58359"/>
    </ligand>
</feature>
<feature type="binding site" evidence="8">
    <location>
        <position position="59"/>
    </location>
    <ligand>
        <name>L-glutamine</name>
        <dbReference type="ChEBI" id="CHEBI:58359"/>
    </ligand>
</feature>
<feature type="binding site" evidence="8">
    <location>
        <position position="298"/>
    </location>
    <ligand>
        <name>L-glutamine</name>
        <dbReference type="ChEBI" id="CHEBI:58359"/>
    </ligand>
</feature>
<dbReference type="NCBIfam" id="NF009475">
    <property type="entry name" value="PRK12838.1"/>
    <property type="match status" value="1"/>
</dbReference>
<dbReference type="EC" id="6.3.5.5" evidence="8"/>
<dbReference type="PRINTS" id="PR00099">
    <property type="entry name" value="CPSGATASE"/>
</dbReference>
<comment type="pathway">
    <text evidence="8">Pyrimidine metabolism; UMP biosynthesis via de novo pathway; (S)-dihydroorotate from bicarbonate: step 1/3.</text>
</comment>
<evidence type="ECO:0000256" key="2">
    <source>
        <dbReference type="ARBA" id="ARBA00007800"/>
    </source>
</evidence>
<feature type="active site" evidence="8">
    <location>
        <position position="340"/>
    </location>
</feature>
<feature type="binding site" evidence="8">
    <location>
        <position position="301"/>
    </location>
    <ligand>
        <name>L-glutamine</name>
        <dbReference type="ChEBI" id="CHEBI:58359"/>
    </ligand>
</feature>
<evidence type="ECO:0000259" key="9">
    <source>
        <dbReference type="SMART" id="SM01097"/>
    </source>
</evidence>
<dbReference type="InterPro" id="IPR002474">
    <property type="entry name" value="CarbamoylP_synth_ssu_N"/>
</dbReference>
<proteinExistence type="inferred from homology"/>
<feature type="binding site" evidence="8">
    <location>
        <position position="260"/>
    </location>
    <ligand>
        <name>L-glutamine</name>
        <dbReference type="ChEBI" id="CHEBI:58359"/>
    </ligand>
</feature>
<gene>
    <name evidence="8 10" type="primary">carA</name>
    <name evidence="10" type="ORF">EPA93_12420</name>
</gene>
<name>A0A4P6K6A4_KTERU</name>
<dbReference type="PROSITE" id="PS51273">
    <property type="entry name" value="GATASE_TYPE_1"/>
    <property type="match status" value="1"/>
</dbReference>
<keyword evidence="6 8" id="KW-0315">Glutamine amidotransferase</keyword>
<dbReference type="UniPathway" id="UPA00070">
    <property type="reaction ID" value="UER00115"/>
</dbReference>
<evidence type="ECO:0000313" key="11">
    <source>
        <dbReference type="Proteomes" id="UP000290365"/>
    </source>
</evidence>
<protein>
    <recommendedName>
        <fullName evidence="8">Carbamoyl phosphate synthase small chain</fullName>
        <ecNumber evidence="8">6.3.5.5</ecNumber>
    </recommendedName>
    <alternativeName>
        <fullName evidence="8">Carbamoyl phosphate synthetase glutamine chain</fullName>
    </alternativeName>
</protein>
<dbReference type="NCBIfam" id="TIGR01368">
    <property type="entry name" value="CPSaseIIsmall"/>
    <property type="match status" value="1"/>
</dbReference>
<dbReference type="SUPFAM" id="SSF52317">
    <property type="entry name" value="Class I glutamine amidotransferase-like"/>
    <property type="match status" value="1"/>
</dbReference>
<keyword evidence="8" id="KW-0028">Amino-acid biosynthesis</keyword>
<evidence type="ECO:0000313" key="10">
    <source>
        <dbReference type="EMBL" id="QBD83450.1"/>
    </source>
</evidence>
<dbReference type="AlphaFoldDB" id="A0A4P6K6A4"/>
<comment type="pathway">
    <text evidence="1 8">Amino-acid biosynthesis; L-arginine biosynthesis; carbamoyl phosphate from bicarbonate: step 1/1.</text>
</comment>
<dbReference type="GO" id="GO:0006207">
    <property type="term" value="P:'de novo' pyrimidine nucleobase biosynthetic process"/>
    <property type="evidence" value="ECO:0007669"/>
    <property type="project" value="InterPro"/>
</dbReference>
<evidence type="ECO:0000256" key="5">
    <source>
        <dbReference type="ARBA" id="ARBA00022840"/>
    </source>
</evidence>
<dbReference type="Pfam" id="PF00117">
    <property type="entry name" value="GATase"/>
    <property type="match status" value="1"/>
</dbReference>
<comment type="catalytic activity">
    <reaction evidence="8">
        <text>L-glutamine + H2O = L-glutamate + NH4(+)</text>
        <dbReference type="Rhea" id="RHEA:15889"/>
        <dbReference type="ChEBI" id="CHEBI:15377"/>
        <dbReference type="ChEBI" id="CHEBI:28938"/>
        <dbReference type="ChEBI" id="CHEBI:29985"/>
        <dbReference type="ChEBI" id="CHEBI:58359"/>
    </reaction>
</comment>
<feature type="binding site" evidence="8">
    <location>
        <position position="300"/>
    </location>
    <ligand>
        <name>L-glutamine</name>
        <dbReference type="ChEBI" id="CHEBI:58359"/>
    </ligand>
</feature>
<dbReference type="SUPFAM" id="SSF52021">
    <property type="entry name" value="Carbamoyl phosphate synthetase, small subunit N-terminal domain"/>
    <property type="match status" value="1"/>
</dbReference>
<dbReference type="Proteomes" id="UP000290365">
    <property type="component" value="Chromosome"/>
</dbReference>
<evidence type="ECO:0000256" key="3">
    <source>
        <dbReference type="ARBA" id="ARBA00022598"/>
    </source>
</evidence>
<dbReference type="OrthoDB" id="9804328at2"/>
<dbReference type="Gene3D" id="3.40.50.880">
    <property type="match status" value="1"/>
</dbReference>
<dbReference type="GO" id="GO:0005524">
    <property type="term" value="F:ATP binding"/>
    <property type="evidence" value="ECO:0007669"/>
    <property type="project" value="UniProtKB-UniRule"/>
</dbReference>
<dbReference type="InterPro" id="IPR036480">
    <property type="entry name" value="CarbP_synth_ssu_N_sf"/>
</dbReference>
<dbReference type="Pfam" id="PF00988">
    <property type="entry name" value="CPSase_sm_chain"/>
    <property type="match status" value="1"/>
</dbReference>
<dbReference type="GO" id="GO:0006541">
    <property type="term" value="P:glutamine metabolic process"/>
    <property type="evidence" value="ECO:0007669"/>
    <property type="project" value="InterPro"/>
</dbReference>
<dbReference type="PANTHER" id="PTHR43418">
    <property type="entry name" value="MULTIFUNCTIONAL TRYPTOPHAN BIOSYNTHESIS PROTEIN-RELATED"/>
    <property type="match status" value="1"/>
</dbReference>
<reference evidence="10 11" key="1">
    <citation type="submission" date="2019-01" db="EMBL/GenBank/DDBJ databases">
        <title>Ktedonosporobacter rubrisoli SCAWS-G2.</title>
        <authorList>
            <person name="Huang Y."/>
            <person name="Yan B."/>
        </authorList>
    </citation>
    <scope>NUCLEOTIDE SEQUENCE [LARGE SCALE GENOMIC DNA]</scope>
    <source>
        <strain evidence="10 11">SCAWS-G2</strain>
    </source>
</reference>
<evidence type="ECO:0000256" key="7">
    <source>
        <dbReference type="ARBA" id="ARBA00048816"/>
    </source>
</evidence>
<dbReference type="HAMAP" id="MF_01209">
    <property type="entry name" value="CPSase_S_chain"/>
    <property type="match status" value="1"/>
</dbReference>
<keyword evidence="5 8" id="KW-0067">ATP-binding</keyword>
<keyword evidence="3 8" id="KW-0436">Ligase</keyword>